<keyword evidence="1" id="KW-0805">Transcription regulation</keyword>
<evidence type="ECO:0000313" key="5">
    <source>
        <dbReference type="EMBL" id="MBL6457068.1"/>
    </source>
</evidence>
<organism evidence="5 6">
    <name type="scientific">Belnapia mucosa</name>
    <dbReference type="NCBI Taxonomy" id="2804532"/>
    <lineage>
        <taxon>Bacteria</taxon>
        <taxon>Pseudomonadati</taxon>
        <taxon>Pseudomonadota</taxon>
        <taxon>Alphaproteobacteria</taxon>
        <taxon>Acetobacterales</taxon>
        <taxon>Roseomonadaceae</taxon>
        <taxon>Belnapia</taxon>
    </lineage>
</organism>
<sequence>MLLADPPSFLLDPWEGAGLAAEPRLYRLAKVTGPFPAMLDRMSHLIFLPTAAGGRLLGLPRTGALLPGEAVLLFGPHAATPHWQAVTGVLAVIGDQALRAMLERLGGTLPEGEPLRSRDPLLTQLLLAMAEAAERGGGAVLPAFAAALLARMAELVQARLPLPSNDTGALAAWRLRRVETFVAENLGRPIRLAELAEAAGLSVFHFSRAFKRSTGLAPQAWLMRRRLARAQELLADGATSLIDAAFEAGFCSHAHLTSSFRRVLGTTPSAWRAHALDRRAAGQPARAAEAG</sequence>
<feature type="domain" description="HTH araC/xylS-type" evidence="4">
    <location>
        <begin position="176"/>
        <end position="274"/>
    </location>
</feature>
<dbReference type="SUPFAM" id="SSF46689">
    <property type="entry name" value="Homeodomain-like"/>
    <property type="match status" value="2"/>
</dbReference>
<dbReference type="Pfam" id="PF12833">
    <property type="entry name" value="HTH_18"/>
    <property type="match status" value="1"/>
</dbReference>
<evidence type="ECO:0000256" key="3">
    <source>
        <dbReference type="ARBA" id="ARBA00023163"/>
    </source>
</evidence>
<accession>A0ABS1V5W1</accession>
<dbReference type="InterPro" id="IPR018060">
    <property type="entry name" value="HTH_AraC"/>
</dbReference>
<dbReference type="Proteomes" id="UP000606490">
    <property type="component" value="Unassembled WGS sequence"/>
</dbReference>
<evidence type="ECO:0000259" key="4">
    <source>
        <dbReference type="PROSITE" id="PS01124"/>
    </source>
</evidence>
<dbReference type="PROSITE" id="PS00041">
    <property type="entry name" value="HTH_ARAC_FAMILY_1"/>
    <property type="match status" value="1"/>
</dbReference>
<gene>
    <name evidence="5" type="ORF">JMJ55_17160</name>
</gene>
<dbReference type="SMART" id="SM00342">
    <property type="entry name" value="HTH_ARAC"/>
    <property type="match status" value="1"/>
</dbReference>
<dbReference type="RefSeq" id="WP_202826809.1">
    <property type="nucleotide sequence ID" value="NZ_JAEUXJ010000007.1"/>
</dbReference>
<dbReference type="PANTHER" id="PTHR46796">
    <property type="entry name" value="HTH-TYPE TRANSCRIPTIONAL ACTIVATOR RHAS-RELATED"/>
    <property type="match status" value="1"/>
</dbReference>
<dbReference type="Gene3D" id="1.10.10.60">
    <property type="entry name" value="Homeodomain-like"/>
    <property type="match status" value="2"/>
</dbReference>
<keyword evidence="3" id="KW-0804">Transcription</keyword>
<dbReference type="InterPro" id="IPR018062">
    <property type="entry name" value="HTH_AraC-typ_CS"/>
</dbReference>
<name>A0ABS1V5W1_9PROT</name>
<dbReference type="EMBL" id="JAEUXJ010000007">
    <property type="protein sequence ID" value="MBL6457068.1"/>
    <property type="molecule type" value="Genomic_DNA"/>
</dbReference>
<keyword evidence="2" id="KW-0238">DNA-binding</keyword>
<evidence type="ECO:0000256" key="2">
    <source>
        <dbReference type="ARBA" id="ARBA00023125"/>
    </source>
</evidence>
<dbReference type="InterPro" id="IPR009057">
    <property type="entry name" value="Homeodomain-like_sf"/>
</dbReference>
<keyword evidence="6" id="KW-1185">Reference proteome</keyword>
<dbReference type="PANTHER" id="PTHR46796:SF14">
    <property type="entry name" value="TRANSCRIPTIONAL REGULATORY PROTEIN"/>
    <property type="match status" value="1"/>
</dbReference>
<comment type="caution">
    <text evidence="5">The sequence shown here is derived from an EMBL/GenBank/DDBJ whole genome shotgun (WGS) entry which is preliminary data.</text>
</comment>
<evidence type="ECO:0000256" key="1">
    <source>
        <dbReference type="ARBA" id="ARBA00023015"/>
    </source>
</evidence>
<dbReference type="InterPro" id="IPR050204">
    <property type="entry name" value="AraC_XylS_family_regulators"/>
</dbReference>
<reference evidence="5 6" key="1">
    <citation type="submission" date="2021-01" db="EMBL/GenBank/DDBJ databases">
        <title>Belnapia mucosa sp. nov. and Belnapia arida sp. nov., isolated from the Tabernas Desert (Almeria, Spain).</title>
        <authorList>
            <person name="Molina-Menor E."/>
            <person name="Vidal-Verdu A."/>
            <person name="Calonge A."/>
            <person name="Satari L."/>
            <person name="Pereto Magraner J."/>
            <person name="Porcar Miralles M."/>
        </authorList>
    </citation>
    <scope>NUCLEOTIDE SEQUENCE [LARGE SCALE GENOMIC DNA]</scope>
    <source>
        <strain evidence="5 6">T6</strain>
    </source>
</reference>
<proteinExistence type="predicted"/>
<evidence type="ECO:0000313" key="6">
    <source>
        <dbReference type="Proteomes" id="UP000606490"/>
    </source>
</evidence>
<dbReference type="PROSITE" id="PS01124">
    <property type="entry name" value="HTH_ARAC_FAMILY_2"/>
    <property type="match status" value="1"/>
</dbReference>
<protein>
    <submittedName>
        <fullName evidence="5">Helix-turn-helix transcriptional regulator</fullName>
    </submittedName>
</protein>